<evidence type="ECO:0000313" key="5">
    <source>
        <dbReference type="Proteomes" id="UP000038010"/>
    </source>
</evidence>
<dbReference type="VEuPathDB" id="FungiDB:AB675_10306"/>
<dbReference type="AlphaFoldDB" id="A0A0N1H639"/>
<dbReference type="PANTHER" id="PTHR39614">
    <property type="entry name" value="INTEGRAL MEMBRANE PROTEIN"/>
    <property type="match status" value="1"/>
</dbReference>
<feature type="transmembrane region" description="Helical" evidence="2">
    <location>
        <begin position="110"/>
        <end position="128"/>
    </location>
</feature>
<evidence type="ECO:0000313" key="4">
    <source>
        <dbReference type="EMBL" id="KPI37447.1"/>
    </source>
</evidence>
<dbReference type="GeneID" id="28730949"/>
<feature type="transmembrane region" description="Helical" evidence="2">
    <location>
        <begin position="217"/>
        <end position="235"/>
    </location>
</feature>
<protein>
    <recommendedName>
        <fullName evidence="3">Rhodopsin domain-containing protein</fullName>
    </recommendedName>
</protein>
<evidence type="ECO:0000256" key="2">
    <source>
        <dbReference type="SAM" id="Phobius"/>
    </source>
</evidence>
<feature type="transmembrane region" description="Helical" evidence="2">
    <location>
        <begin position="26"/>
        <end position="49"/>
    </location>
</feature>
<sequence length="419" mass="45359">MLDPEYTLPEGFDPPLAVVTPNDHSAYIYVASILGLCCFLVFCAIRVLVRSMIAGGFGVDDWIYYSAAGVATIQTAIVIGACSKGLGTTFELLSQDAQAQVQRMYYTSNLFWMLAIGMAKISVIAFLFRISRLKSHRITFNIAAGVVVAWTVGGLLALAFQCDVSQPWIVAGATCSGTALRWQVINALDIATEVAIIGLVVYLVFSLQTPYSSKLMVVFIFSYRLLLLIFIGYRMHTFDSSAYTRDPFLANASFISWSQAEISASLITATIPTFRNFLKSLSTGFGGIGVSSTDGYIYGYGSQGRTRMKAPAGGAGSGYQLSKLQSTNQSHNRSMHAAEPEEGNDLSFRPQTSHVQLDPLTGRSGGSAATAHWSEGTTGSDTGPNADAASIGSDESRRMIIRKEMNYTVRTEPRERYGA</sequence>
<proteinExistence type="predicted"/>
<accession>A0A0N1H639</accession>
<organism evidence="4 5">
    <name type="scientific">Cyphellophora attinorum</name>
    <dbReference type="NCBI Taxonomy" id="1664694"/>
    <lineage>
        <taxon>Eukaryota</taxon>
        <taxon>Fungi</taxon>
        <taxon>Dikarya</taxon>
        <taxon>Ascomycota</taxon>
        <taxon>Pezizomycotina</taxon>
        <taxon>Eurotiomycetes</taxon>
        <taxon>Chaetothyriomycetidae</taxon>
        <taxon>Chaetothyriales</taxon>
        <taxon>Cyphellophoraceae</taxon>
        <taxon>Cyphellophora</taxon>
    </lineage>
</organism>
<dbReference type="STRING" id="1664694.A0A0N1H639"/>
<keyword evidence="2" id="KW-1133">Transmembrane helix</keyword>
<feature type="transmembrane region" description="Helical" evidence="2">
    <location>
        <begin position="140"/>
        <end position="160"/>
    </location>
</feature>
<gene>
    <name evidence="4" type="ORF">AB675_10306</name>
</gene>
<dbReference type="Pfam" id="PF20684">
    <property type="entry name" value="Fung_rhodopsin"/>
    <property type="match status" value="1"/>
</dbReference>
<reference evidence="4 5" key="1">
    <citation type="submission" date="2015-06" db="EMBL/GenBank/DDBJ databases">
        <title>Draft genome of the ant-associated black yeast Phialophora attae CBS 131958.</title>
        <authorList>
            <person name="Moreno L.F."/>
            <person name="Stielow B.J."/>
            <person name="de Hoog S."/>
            <person name="Vicente V.A."/>
            <person name="Weiss V.A."/>
            <person name="de Vries M."/>
            <person name="Cruz L.M."/>
            <person name="Souza E.M."/>
        </authorList>
    </citation>
    <scope>NUCLEOTIDE SEQUENCE [LARGE SCALE GENOMIC DNA]</scope>
    <source>
        <strain evidence="4 5">CBS 131958</strain>
    </source>
</reference>
<feature type="compositionally biased region" description="Polar residues" evidence="1">
    <location>
        <begin position="319"/>
        <end position="332"/>
    </location>
</feature>
<dbReference type="InterPro" id="IPR049326">
    <property type="entry name" value="Rhodopsin_dom_fungi"/>
</dbReference>
<feature type="transmembrane region" description="Helical" evidence="2">
    <location>
        <begin position="180"/>
        <end position="205"/>
    </location>
</feature>
<keyword evidence="5" id="KW-1185">Reference proteome</keyword>
<keyword evidence="2" id="KW-0472">Membrane</keyword>
<feature type="domain" description="Rhodopsin" evidence="3">
    <location>
        <begin position="45"/>
        <end position="279"/>
    </location>
</feature>
<feature type="region of interest" description="Disordered" evidence="1">
    <location>
        <begin position="309"/>
        <end position="394"/>
    </location>
</feature>
<evidence type="ECO:0000256" key="1">
    <source>
        <dbReference type="SAM" id="MobiDB-lite"/>
    </source>
</evidence>
<name>A0A0N1H639_9EURO</name>
<dbReference type="RefSeq" id="XP_017997410.1">
    <property type="nucleotide sequence ID" value="XM_018139069.1"/>
</dbReference>
<keyword evidence="2" id="KW-0812">Transmembrane</keyword>
<dbReference type="PANTHER" id="PTHR39614:SF2">
    <property type="entry name" value="INTEGRAL MEMBRANE PROTEIN"/>
    <property type="match status" value="1"/>
</dbReference>
<evidence type="ECO:0000259" key="3">
    <source>
        <dbReference type="Pfam" id="PF20684"/>
    </source>
</evidence>
<dbReference type="Proteomes" id="UP000038010">
    <property type="component" value="Unassembled WGS sequence"/>
</dbReference>
<comment type="caution">
    <text evidence="4">The sequence shown here is derived from an EMBL/GenBank/DDBJ whole genome shotgun (WGS) entry which is preliminary data.</text>
</comment>
<dbReference type="EMBL" id="LFJN01000024">
    <property type="protein sequence ID" value="KPI37447.1"/>
    <property type="molecule type" value="Genomic_DNA"/>
</dbReference>
<feature type="transmembrane region" description="Helical" evidence="2">
    <location>
        <begin position="61"/>
        <end position="81"/>
    </location>
</feature>
<dbReference type="OrthoDB" id="3918601at2759"/>